<keyword evidence="1" id="KW-0547">Nucleotide-binding</keyword>
<dbReference type="InterPro" id="IPR029000">
    <property type="entry name" value="Cyclophilin-like_dom_sf"/>
</dbReference>
<organism evidence="5 6">
    <name type="scientific">Algoriphagus aquaeductus</name>
    <dbReference type="NCBI Taxonomy" id="475299"/>
    <lineage>
        <taxon>Bacteria</taxon>
        <taxon>Pseudomonadati</taxon>
        <taxon>Bacteroidota</taxon>
        <taxon>Cytophagia</taxon>
        <taxon>Cytophagales</taxon>
        <taxon>Cyclobacteriaceae</taxon>
        <taxon>Algoriphagus</taxon>
    </lineage>
</organism>
<dbReference type="InterPro" id="IPR003778">
    <property type="entry name" value="CT_A_B"/>
</dbReference>
<gene>
    <name evidence="5" type="ORF">CLV31_107118</name>
</gene>
<evidence type="ECO:0000313" key="5">
    <source>
        <dbReference type="EMBL" id="PZV83166.1"/>
    </source>
</evidence>
<comment type="caution">
    <text evidence="5">The sequence shown here is derived from an EMBL/GenBank/DDBJ whole genome shotgun (WGS) entry which is preliminary data.</text>
</comment>
<dbReference type="Gene3D" id="2.40.100.10">
    <property type="entry name" value="Cyclophilin-like"/>
    <property type="match status" value="1"/>
</dbReference>
<dbReference type="GO" id="GO:0016787">
    <property type="term" value="F:hydrolase activity"/>
    <property type="evidence" value="ECO:0007669"/>
    <property type="project" value="UniProtKB-KW"/>
</dbReference>
<keyword evidence="3" id="KW-0067">ATP-binding</keyword>
<dbReference type="RefSeq" id="WP_111392972.1">
    <property type="nucleotide sequence ID" value="NZ_JBJINY010000022.1"/>
</dbReference>
<evidence type="ECO:0000256" key="1">
    <source>
        <dbReference type="ARBA" id="ARBA00022741"/>
    </source>
</evidence>
<dbReference type="OrthoDB" id="9782422at2"/>
<evidence type="ECO:0000256" key="3">
    <source>
        <dbReference type="ARBA" id="ARBA00022840"/>
    </source>
</evidence>
<dbReference type="Pfam" id="PF02626">
    <property type="entry name" value="CT_A_B"/>
    <property type="match status" value="1"/>
</dbReference>
<keyword evidence="2 5" id="KW-0378">Hydrolase</keyword>
<keyword evidence="6" id="KW-1185">Reference proteome</keyword>
<evidence type="ECO:0000313" key="6">
    <source>
        <dbReference type="Proteomes" id="UP000248917"/>
    </source>
</evidence>
<protein>
    <submittedName>
        <fullName evidence="5">Allophanate hydrolase subunit 2</fullName>
    </submittedName>
</protein>
<proteinExistence type="predicted"/>
<dbReference type="InterPro" id="IPR052708">
    <property type="entry name" value="PxpC"/>
</dbReference>
<sequence length="289" mass="31911">MNLKSGLMKILKTGPCTSVQDLGRSNLSHWGIPISGVADQKSAGWVNHLLQNRKESAVLEISQPGLSLSFSDPTIICIAGASALVKLNGKETHPSGLIYPESGDVLDIGPFYTGARVYLGIKGGFQSEERLSSKSWYQGITSLEYAKKGTELPYFAVPSPFFPFYAKAKWNTSWFEKTELEVFPGPDWDLLSKQEKNLILTHRFTVSSLANRMAVQLQDLVPNSLPELPTNPVYPGTIQLTSGGKLLLLMKDAQVTGGYPRILQIEEESQWILAQKKPGDQLEFSLKRP</sequence>
<feature type="domain" description="Carboxyltransferase" evidence="4">
    <location>
        <begin position="29"/>
        <end position="288"/>
    </location>
</feature>
<dbReference type="PANTHER" id="PTHR43309">
    <property type="entry name" value="5-OXOPROLINASE SUBUNIT C"/>
    <property type="match status" value="1"/>
</dbReference>
<reference evidence="5 6" key="1">
    <citation type="submission" date="2018-06" db="EMBL/GenBank/DDBJ databases">
        <title>Genomic Encyclopedia of Archaeal and Bacterial Type Strains, Phase II (KMG-II): from individual species to whole genera.</title>
        <authorList>
            <person name="Goeker M."/>
        </authorList>
    </citation>
    <scope>NUCLEOTIDE SEQUENCE [LARGE SCALE GENOMIC DNA]</scope>
    <source>
        <strain evidence="5 6">T4</strain>
    </source>
</reference>
<dbReference type="PANTHER" id="PTHR43309:SF3">
    <property type="entry name" value="5-OXOPROLINASE SUBUNIT C"/>
    <property type="match status" value="1"/>
</dbReference>
<accession>A0A326S0P3</accession>
<dbReference type="GO" id="GO:0005524">
    <property type="term" value="F:ATP binding"/>
    <property type="evidence" value="ECO:0007669"/>
    <property type="project" value="UniProtKB-KW"/>
</dbReference>
<dbReference type="AlphaFoldDB" id="A0A326S0P3"/>
<dbReference type="EMBL" id="QKTX01000007">
    <property type="protein sequence ID" value="PZV83166.1"/>
    <property type="molecule type" value="Genomic_DNA"/>
</dbReference>
<name>A0A326S0P3_9BACT</name>
<evidence type="ECO:0000259" key="4">
    <source>
        <dbReference type="SMART" id="SM00797"/>
    </source>
</evidence>
<evidence type="ECO:0000256" key="2">
    <source>
        <dbReference type="ARBA" id="ARBA00022801"/>
    </source>
</evidence>
<dbReference type="SMART" id="SM00797">
    <property type="entry name" value="AHS2"/>
    <property type="match status" value="1"/>
</dbReference>
<dbReference type="Proteomes" id="UP000248917">
    <property type="component" value="Unassembled WGS sequence"/>
</dbReference>